<evidence type="ECO:0000256" key="1">
    <source>
        <dbReference type="ARBA" id="ARBA00001445"/>
    </source>
</evidence>
<dbReference type="Pfam" id="PF17390">
    <property type="entry name" value="Bac_rhamnosid_C"/>
    <property type="match status" value="1"/>
</dbReference>
<accession>A0ABP7LS70</accession>
<dbReference type="Pfam" id="PF17389">
    <property type="entry name" value="Bac_rhamnosid6H"/>
    <property type="match status" value="1"/>
</dbReference>
<dbReference type="PANTHER" id="PTHR33307">
    <property type="entry name" value="ALPHA-RHAMNOSIDASE (EUROFUNG)"/>
    <property type="match status" value="1"/>
</dbReference>
<proteinExistence type="predicted"/>
<sequence length="904" mass="97744">MKVVDLQTDNRTDPLGIDDRFPLLAWKLKAAGNAAPAGQQAYQIRAAHTLSALKHGGADVWDTGKVNSKETSGIPYRGSDLTSRESVAWQVRVWDTTGHVSPWSKPATWEIGLLNQSDWSARWIENSSYDYTQPDASVTPLPVFGKSFSLHGRVAKARLYMTGLGMYSTTLNGRPISSGVLEPGQTTYSAEVDYRTYDLTDQLRKGTNVLGIETGSGAYQRVKTPGHYFFGGTLEQYTVYGEPKAIAQLEITYADGHRETIKSDTSWRTALGPTTYSSWWSGEEYDARRQPTAPTTAANLAGTGWQNASLVKLTATTPPRDTTPLRADPRSPVTVARTVKPVAITPRPGGSYILDFGANRSGWPSLNVSGPAGTKISMIPAERLKADGTLDVSSTGASADNPIAYRYTLSGHGTEAWHPQFTYSGFRYLQVDGLPQAPRSDTVTVKVIHASNPQASSFESSNQVINEIHDITLRAMQSNMMSVLTDCPDREKGPYTGDNLHNIDALLTDYDLSSYEPQLVRNMATAQRQPGDVSPGLIANIAPEFHRVAPTKLERPQGTIEFLDEVNWGGAVIRIPWQLYQTYGDTRTMALYYDNMVAWLDYEAANMAANKGDIPGLGDWSAADNTTPMQLAILAGYYTAAHDMAQIAKVLGKKTDQTKYTSLAASLATDFTARFRHQDENGVYYGSDSETSNAMALDAGLVSAADQPNVLDRLVASVRKAGNHITSGSVGIGPLFRALEAGGRDDVIYDMVVNPTSPGYGYLVASGHTTLSEALDGSGSQNHHFLGQVDSWLINGLAGISQKPGSIAYREFDIHPAVVGDLTHASGSYNTPQGTVTSAWHKDRNGRLTLKVTIPAGSEATIHVPATAKVPMKADGTATPRLLERTATAAAYYAAAGTYTFWVG</sequence>
<evidence type="ECO:0000313" key="8">
    <source>
        <dbReference type="EMBL" id="GAA3905950.1"/>
    </source>
</evidence>
<dbReference type="InterPro" id="IPR012341">
    <property type="entry name" value="6hp_glycosidase-like_sf"/>
</dbReference>
<dbReference type="Pfam" id="PF05592">
    <property type="entry name" value="Bac_rhamnosid"/>
    <property type="match status" value="1"/>
</dbReference>
<evidence type="ECO:0000313" key="9">
    <source>
        <dbReference type="Proteomes" id="UP001501563"/>
    </source>
</evidence>
<dbReference type="Pfam" id="PF25788">
    <property type="entry name" value="Ig_Rha78A_N"/>
    <property type="match status" value="1"/>
</dbReference>
<name>A0ABP7LS70_9ACTN</name>
<keyword evidence="9" id="KW-1185">Reference proteome</keyword>
<evidence type="ECO:0000259" key="4">
    <source>
        <dbReference type="Pfam" id="PF05592"/>
    </source>
</evidence>
<feature type="domain" description="Alpha-L-rhamnosidase six-hairpin glycosidase" evidence="6">
    <location>
        <begin position="454"/>
        <end position="795"/>
    </location>
</feature>
<dbReference type="Gene3D" id="2.60.120.260">
    <property type="entry name" value="Galactose-binding domain-like"/>
    <property type="match status" value="2"/>
</dbReference>
<protein>
    <recommendedName>
        <fullName evidence="2">alpha-L-rhamnosidase</fullName>
        <ecNumber evidence="2">3.2.1.40</ecNumber>
    </recommendedName>
</protein>
<gene>
    <name evidence="8" type="ORF">GCM10022207_89200</name>
</gene>
<dbReference type="InterPro" id="IPR008902">
    <property type="entry name" value="Rhamnosid_concanavalin"/>
</dbReference>
<organism evidence="8 9">
    <name type="scientific">Streptomyces lannensis</name>
    <dbReference type="NCBI Taxonomy" id="766498"/>
    <lineage>
        <taxon>Bacteria</taxon>
        <taxon>Bacillati</taxon>
        <taxon>Actinomycetota</taxon>
        <taxon>Actinomycetes</taxon>
        <taxon>Kitasatosporales</taxon>
        <taxon>Streptomycetaceae</taxon>
        <taxon>Streptomyces</taxon>
    </lineage>
</organism>
<evidence type="ECO:0000256" key="3">
    <source>
        <dbReference type="ARBA" id="ARBA00022801"/>
    </source>
</evidence>
<dbReference type="SUPFAM" id="SSF48208">
    <property type="entry name" value="Six-hairpin glycosidases"/>
    <property type="match status" value="1"/>
</dbReference>
<dbReference type="EC" id="3.2.1.40" evidence="2"/>
<dbReference type="InterPro" id="IPR035398">
    <property type="entry name" value="Bac_rhamnosid_C"/>
</dbReference>
<keyword evidence="3" id="KW-0378">Hydrolase</keyword>
<comment type="caution">
    <text evidence="8">The sequence shown here is derived from an EMBL/GenBank/DDBJ whole genome shotgun (WGS) entry which is preliminary data.</text>
</comment>
<dbReference type="Gene3D" id="2.60.40.10">
    <property type="entry name" value="Immunoglobulins"/>
    <property type="match status" value="1"/>
</dbReference>
<dbReference type="InterPro" id="IPR013737">
    <property type="entry name" value="Bac_rhamnosid_N"/>
</dbReference>
<dbReference type="Gene3D" id="2.60.420.10">
    <property type="entry name" value="Maltose phosphorylase, domain 3"/>
    <property type="match status" value="1"/>
</dbReference>
<comment type="catalytic activity">
    <reaction evidence="1">
        <text>Hydrolysis of terminal non-reducing alpha-L-rhamnose residues in alpha-L-rhamnosides.</text>
        <dbReference type="EC" id="3.2.1.40"/>
    </reaction>
</comment>
<dbReference type="Proteomes" id="UP001501563">
    <property type="component" value="Unassembled WGS sequence"/>
</dbReference>
<reference evidence="9" key="1">
    <citation type="journal article" date="2019" name="Int. J. Syst. Evol. Microbiol.">
        <title>The Global Catalogue of Microorganisms (GCM) 10K type strain sequencing project: providing services to taxonomists for standard genome sequencing and annotation.</title>
        <authorList>
            <consortium name="The Broad Institute Genomics Platform"/>
            <consortium name="The Broad Institute Genome Sequencing Center for Infectious Disease"/>
            <person name="Wu L."/>
            <person name="Ma J."/>
        </authorList>
    </citation>
    <scope>NUCLEOTIDE SEQUENCE [LARGE SCALE GENOMIC DNA]</scope>
    <source>
        <strain evidence="9">JCM 16578</strain>
    </source>
</reference>
<dbReference type="EMBL" id="BAAAZA010000062">
    <property type="protein sequence ID" value="GAA3905950.1"/>
    <property type="molecule type" value="Genomic_DNA"/>
</dbReference>
<feature type="domain" description="Alpha-L-rhamnosidase C-terminal" evidence="7">
    <location>
        <begin position="799"/>
        <end position="875"/>
    </location>
</feature>
<evidence type="ECO:0000259" key="7">
    <source>
        <dbReference type="Pfam" id="PF17390"/>
    </source>
</evidence>
<dbReference type="Gene3D" id="1.50.10.10">
    <property type="match status" value="1"/>
</dbReference>
<feature type="domain" description="Alpha-L-rhamnosidase concanavalin-like" evidence="4">
    <location>
        <begin position="349"/>
        <end position="449"/>
    </location>
</feature>
<dbReference type="Pfam" id="PF08531">
    <property type="entry name" value="Bac_rhamnosid_N"/>
    <property type="match status" value="1"/>
</dbReference>
<evidence type="ECO:0000259" key="6">
    <source>
        <dbReference type="Pfam" id="PF17389"/>
    </source>
</evidence>
<dbReference type="InterPro" id="IPR016007">
    <property type="entry name" value="Alpha_rhamnosid"/>
</dbReference>
<dbReference type="InterPro" id="IPR013783">
    <property type="entry name" value="Ig-like_fold"/>
</dbReference>
<evidence type="ECO:0000259" key="5">
    <source>
        <dbReference type="Pfam" id="PF08531"/>
    </source>
</evidence>
<dbReference type="PANTHER" id="PTHR33307:SF11">
    <property type="entry name" value="ALPHA-L-RHAMNOSIDASE"/>
    <property type="match status" value="1"/>
</dbReference>
<dbReference type="InterPro" id="IPR035396">
    <property type="entry name" value="Bac_rhamnosid6H"/>
</dbReference>
<dbReference type="InterPro" id="IPR008928">
    <property type="entry name" value="6-hairpin_glycosidase_sf"/>
</dbReference>
<dbReference type="PIRSF" id="PIRSF010631">
    <property type="entry name" value="A-rhamnsds"/>
    <property type="match status" value="1"/>
</dbReference>
<feature type="domain" description="Bacterial alpha-L-rhamnosidase N-terminal" evidence="5">
    <location>
        <begin position="153"/>
        <end position="315"/>
    </location>
</feature>
<evidence type="ECO:0000256" key="2">
    <source>
        <dbReference type="ARBA" id="ARBA00012652"/>
    </source>
</evidence>